<protein>
    <recommendedName>
        <fullName evidence="3">Phage protein</fullName>
    </recommendedName>
</protein>
<dbReference type="EMBL" id="JBHUIK010000003">
    <property type="protein sequence ID" value="MFD2214989.1"/>
    <property type="molecule type" value="Genomic_DNA"/>
</dbReference>
<reference evidence="2" key="1">
    <citation type="journal article" date="2019" name="Int. J. Syst. Evol. Microbiol.">
        <title>The Global Catalogue of Microorganisms (GCM) 10K type strain sequencing project: providing services to taxonomists for standard genome sequencing and annotation.</title>
        <authorList>
            <consortium name="The Broad Institute Genomics Platform"/>
            <consortium name="The Broad Institute Genome Sequencing Center for Infectious Disease"/>
            <person name="Wu L."/>
            <person name="Ma J."/>
        </authorList>
    </citation>
    <scope>NUCLEOTIDE SEQUENCE [LARGE SCALE GENOMIC DNA]</scope>
    <source>
        <strain evidence="2">CGMCC 1.15474</strain>
    </source>
</reference>
<organism evidence="1 2">
    <name type="scientific">Metabacillus endolithicus</name>
    <dbReference type="NCBI Taxonomy" id="1535204"/>
    <lineage>
        <taxon>Bacteria</taxon>
        <taxon>Bacillati</taxon>
        <taxon>Bacillota</taxon>
        <taxon>Bacilli</taxon>
        <taxon>Bacillales</taxon>
        <taxon>Bacillaceae</taxon>
        <taxon>Metabacillus</taxon>
    </lineage>
</organism>
<proteinExistence type="predicted"/>
<comment type="caution">
    <text evidence="1">The sequence shown here is derived from an EMBL/GenBank/DDBJ whole genome shotgun (WGS) entry which is preliminary data.</text>
</comment>
<dbReference type="RefSeq" id="WP_247346524.1">
    <property type="nucleotide sequence ID" value="NZ_CP095550.1"/>
</dbReference>
<gene>
    <name evidence="1" type="ORF">ACFSKK_14965</name>
</gene>
<accession>A0ABW5C026</accession>
<evidence type="ECO:0000313" key="2">
    <source>
        <dbReference type="Proteomes" id="UP001597318"/>
    </source>
</evidence>
<evidence type="ECO:0008006" key="3">
    <source>
        <dbReference type="Google" id="ProtNLM"/>
    </source>
</evidence>
<dbReference type="Proteomes" id="UP001597318">
    <property type="component" value="Unassembled WGS sequence"/>
</dbReference>
<sequence length="86" mass="10170">MPIYHKITINGKVFFREFDSTRGYYENEMLTEAELIEQLLGEVVESEIEIDESEVERAIYSIPSPFQREMVQKYINYLEAVVESLE</sequence>
<evidence type="ECO:0000313" key="1">
    <source>
        <dbReference type="EMBL" id="MFD2214989.1"/>
    </source>
</evidence>
<name>A0ABW5C026_9BACI</name>
<keyword evidence="2" id="KW-1185">Reference proteome</keyword>